<proteinExistence type="inferred from homology"/>
<dbReference type="FunFam" id="3.90.850.10:FF:000008">
    <property type="entry name" value="FAA hydrolase family protein"/>
    <property type="match status" value="1"/>
</dbReference>
<comment type="similarity">
    <text evidence="1">Belongs to the FAH family.</text>
</comment>
<evidence type="ECO:0000256" key="2">
    <source>
        <dbReference type="ARBA" id="ARBA00022723"/>
    </source>
</evidence>
<dbReference type="PANTHER" id="PTHR42796:SF4">
    <property type="entry name" value="FUMARYLACETOACETATE HYDROLASE DOMAIN-CONTAINING PROTEIN 2A"/>
    <property type="match status" value="1"/>
</dbReference>
<dbReference type="Proteomes" id="UP000077173">
    <property type="component" value="Unassembled WGS sequence"/>
</dbReference>
<reference evidence="4 5" key="1">
    <citation type="submission" date="2016-02" db="EMBL/GenBank/DDBJ databases">
        <title>Draft genome sequence of the strain BR 10247T Bradyrhizobium neotropicale isolated from nodules of Centrolobium paraense.</title>
        <authorList>
            <person name="Simoes-Araujo J.L."/>
            <person name="Barauna A.C."/>
            <person name="Silva K."/>
            <person name="Zilli J.E."/>
        </authorList>
    </citation>
    <scope>NUCLEOTIDE SEQUENCE [LARGE SCALE GENOMIC DNA]</scope>
    <source>
        <strain evidence="4 5">BR 10247</strain>
    </source>
</reference>
<dbReference type="Gene3D" id="3.90.850.10">
    <property type="entry name" value="Fumarylacetoacetase-like, C-terminal domain"/>
    <property type="match status" value="1"/>
</dbReference>
<dbReference type="RefSeq" id="WP_063677082.1">
    <property type="nucleotide sequence ID" value="NZ_LSEF01000026.1"/>
</dbReference>
<dbReference type="GO" id="GO:0046872">
    <property type="term" value="F:metal ion binding"/>
    <property type="evidence" value="ECO:0007669"/>
    <property type="project" value="UniProtKB-KW"/>
</dbReference>
<dbReference type="InterPro" id="IPR011234">
    <property type="entry name" value="Fumarylacetoacetase-like_C"/>
</dbReference>
<protein>
    <submittedName>
        <fullName evidence="4">5-carboxymethyl-2-hydroxymuconate isomerase</fullName>
    </submittedName>
</protein>
<dbReference type="GO" id="GO:0016853">
    <property type="term" value="F:isomerase activity"/>
    <property type="evidence" value="ECO:0007669"/>
    <property type="project" value="UniProtKB-KW"/>
</dbReference>
<name>A0A176ZHJ1_9BRAD</name>
<evidence type="ECO:0000313" key="5">
    <source>
        <dbReference type="Proteomes" id="UP000077173"/>
    </source>
</evidence>
<keyword evidence="2" id="KW-0479">Metal-binding</keyword>
<evidence type="ECO:0000256" key="1">
    <source>
        <dbReference type="ARBA" id="ARBA00010211"/>
    </source>
</evidence>
<accession>A0A176ZHJ1</accession>
<feature type="domain" description="Fumarylacetoacetase-like C-terminal" evidence="3">
    <location>
        <begin position="74"/>
        <end position="278"/>
    </location>
</feature>
<dbReference type="InterPro" id="IPR036663">
    <property type="entry name" value="Fumarylacetoacetase_C_sf"/>
</dbReference>
<dbReference type="PANTHER" id="PTHR42796">
    <property type="entry name" value="FUMARYLACETOACETATE HYDROLASE DOMAIN-CONTAINING PROTEIN 2A-RELATED"/>
    <property type="match status" value="1"/>
</dbReference>
<dbReference type="AlphaFoldDB" id="A0A176ZHJ1"/>
<dbReference type="InterPro" id="IPR051121">
    <property type="entry name" value="FAH"/>
</dbReference>
<keyword evidence="4" id="KW-0413">Isomerase</keyword>
<evidence type="ECO:0000259" key="3">
    <source>
        <dbReference type="Pfam" id="PF01557"/>
    </source>
</evidence>
<sequence>MKLASFSREGRSSYGIIDGANVRDIGAVLGAHAPTLKDLLAGEGLDAANSAAASATPIPLSDIAFEPVIPTPDKILCVGINYATHIAEAGLPRPEKPMMFVRYPDSQVGHKQPMIRPRESEQFDYEGELAVIIGKRGRRIPTSEAFDYVAGYSCYNDGSIRDWQFHTTQFTPGKTFPSTGGFGPWLVTTDEIPDPATLSIETRLNGAVMQKASISDLVFDVPQLIAYCSTFTILNPGDVIITGTTGGVGAFRNPQVWLRAGDTIEVDISGVGVLSNPIAAEPSD</sequence>
<comment type="caution">
    <text evidence="4">The sequence shown here is derived from an EMBL/GenBank/DDBJ whole genome shotgun (WGS) entry which is preliminary data.</text>
</comment>
<dbReference type="Pfam" id="PF01557">
    <property type="entry name" value="FAA_hydrolase"/>
    <property type="match status" value="1"/>
</dbReference>
<dbReference type="GO" id="GO:0044281">
    <property type="term" value="P:small molecule metabolic process"/>
    <property type="evidence" value="ECO:0007669"/>
    <property type="project" value="UniProtKB-ARBA"/>
</dbReference>
<evidence type="ECO:0000313" key="4">
    <source>
        <dbReference type="EMBL" id="OAF19255.1"/>
    </source>
</evidence>
<dbReference type="SUPFAM" id="SSF56529">
    <property type="entry name" value="FAH"/>
    <property type="match status" value="1"/>
</dbReference>
<gene>
    <name evidence="4" type="ORF">AXW67_37550</name>
</gene>
<dbReference type="EMBL" id="LSEF01000026">
    <property type="protein sequence ID" value="OAF19255.1"/>
    <property type="molecule type" value="Genomic_DNA"/>
</dbReference>
<organism evidence="4 5">
    <name type="scientific">Bradyrhizobium neotropicale</name>
    <dbReference type="NCBI Taxonomy" id="1497615"/>
    <lineage>
        <taxon>Bacteria</taxon>
        <taxon>Pseudomonadati</taxon>
        <taxon>Pseudomonadota</taxon>
        <taxon>Alphaproteobacteria</taxon>
        <taxon>Hyphomicrobiales</taxon>
        <taxon>Nitrobacteraceae</taxon>
        <taxon>Bradyrhizobium</taxon>
    </lineage>
</organism>
<keyword evidence="5" id="KW-1185">Reference proteome</keyword>